<evidence type="ECO:0000313" key="1">
    <source>
        <dbReference type="EMBL" id="MBP4139142.1"/>
    </source>
</evidence>
<sequence>MKKSLLTFLVLACSSIYSQTKKDTTDLLNFEYRNYDITPCQTCPLKPGDKVPYTHPYAKYINDESLWEWIEIDLGVGKPQKVYDLKPQYKDTLRCYDGTIIEVPFWIKNNTKKNRKTTPLNEWFFILLKIAYAK</sequence>
<organism evidence="1 2">
    <name type="scientific">Flavobacterium geliluteum</name>
    <dbReference type="NCBI Taxonomy" id="2816120"/>
    <lineage>
        <taxon>Bacteria</taxon>
        <taxon>Pseudomonadati</taxon>
        <taxon>Bacteroidota</taxon>
        <taxon>Flavobacteriia</taxon>
        <taxon>Flavobacteriales</taxon>
        <taxon>Flavobacteriaceae</taxon>
        <taxon>Flavobacterium</taxon>
    </lineage>
</organism>
<gene>
    <name evidence="1" type="ORF">J3495_13750</name>
</gene>
<protein>
    <submittedName>
        <fullName evidence="1">Uncharacterized protein</fullName>
    </submittedName>
</protein>
<evidence type="ECO:0000313" key="2">
    <source>
        <dbReference type="Proteomes" id="UP000675047"/>
    </source>
</evidence>
<comment type="caution">
    <text evidence="1">The sequence shown here is derived from an EMBL/GenBank/DDBJ whole genome shotgun (WGS) entry which is preliminary data.</text>
</comment>
<dbReference type="RefSeq" id="WP_210667118.1">
    <property type="nucleotide sequence ID" value="NZ_JAGFBV010000023.1"/>
</dbReference>
<proteinExistence type="predicted"/>
<dbReference type="AlphaFoldDB" id="A0A940XB00"/>
<dbReference type="Proteomes" id="UP000675047">
    <property type="component" value="Unassembled WGS sequence"/>
</dbReference>
<dbReference type="EMBL" id="JAGFBV010000023">
    <property type="protein sequence ID" value="MBP4139142.1"/>
    <property type="molecule type" value="Genomic_DNA"/>
</dbReference>
<name>A0A940XB00_9FLAO</name>
<accession>A0A940XB00</accession>
<reference evidence="1 2" key="1">
    <citation type="submission" date="2021-03" db="EMBL/GenBank/DDBJ databases">
        <title>Flavobacterium Flabelliformis Sp. Nov. And Flavobacterium Geliluteum Sp. Nov., Two Novel Multidrug Resistant Psychrophilic Species Isolated From Antarctica.</title>
        <authorList>
            <person name="Kralova S."/>
            <person name="Busse H.J."/>
            <person name="Bezdicek M."/>
            <person name="Nykrynova M."/>
            <person name="Kroupova E."/>
            <person name="Krsek D."/>
            <person name="Sedlacek I."/>
        </authorList>
    </citation>
    <scope>NUCLEOTIDE SEQUENCE [LARGE SCALE GENOMIC DNA]</scope>
    <source>
        <strain evidence="1 2">P7388</strain>
    </source>
</reference>
<keyword evidence="2" id="KW-1185">Reference proteome</keyword>